<dbReference type="AlphaFoldDB" id="A0A9X2BB38"/>
<dbReference type="InterPro" id="IPR050250">
    <property type="entry name" value="Macrolide_Exporter_MacB"/>
</dbReference>
<protein>
    <submittedName>
        <fullName evidence="9">ABC transporter permease</fullName>
    </submittedName>
</protein>
<evidence type="ECO:0000259" key="8">
    <source>
        <dbReference type="Pfam" id="PF12704"/>
    </source>
</evidence>
<gene>
    <name evidence="9" type="ORF">MUY27_16880</name>
</gene>
<feature type="transmembrane region" description="Helical" evidence="6">
    <location>
        <begin position="417"/>
        <end position="440"/>
    </location>
</feature>
<evidence type="ECO:0000313" key="9">
    <source>
        <dbReference type="EMBL" id="MCJ8211395.1"/>
    </source>
</evidence>
<evidence type="ECO:0000256" key="6">
    <source>
        <dbReference type="SAM" id="Phobius"/>
    </source>
</evidence>
<evidence type="ECO:0000256" key="1">
    <source>
        <dbReference type="ARBA" id="ARBA00004651"/>
    </source>
</evidence>
<keyword evidence="10" id="KW-1185">Reference proteome</keyword>
<evidence type="ECO:0000256" key="5">
    <source>
        <dbReference type="ARBA" id="ARBA00023136"/>
    </source>
</evidence>
<dbReference type="GO" id="GO:0022857">
    <property type="term" value="F:transmembrane transporter activity"/>
    <property type="evidence" value="ECO:0007669"/>
    <property type="project" value="TreeGrafter"/>
</dbReference>
<dbReference type="RefSeq" id="WP_245131968.1">
    <property type="nucleotide sequence ID" value="NZ_JALJEJ010000009.1"/>
</dbReference>
<dbReference type="PANTHER" id="PTHR30572">
    <property type="entry name" value="MEMBRANE COMPONENT OF TRANSPORTER-RELATED"/>
    <property type="match status" value="1"/>
</dbReference>
<feature type="domain" description="MacB-like periplasmic core" evidence="8">
    <location>
        <begin position="20"/>
        <end position="204"/>
    </location>
</feature>
<dbReference type="Proteomes" id="UP001139450">
    <property type="component" value="Unassembled WGS sequence"/>
</dbReference>
<feature type="transmembrane region" description="Helical" evidence="6">
    <location>
        <begin position="666"/>
        <end position="686"/>
    </location>
</feature>
<feature type="domain" description="ABC3 transporter permease C-terminal" evidence="7">
    <location>
        <begin position="669"/>
        <end position="782"/>
    </location>
</feature>
<comment type="caution">
    <text evidence="9">The sequence shown here is derived from an EMBL/GenBank/DDBJ whole genome shotgun (WGS) entry which is preliminary data.</text>
</comment>
<evidence type="ECO:0000256" key="4">
    <source>
        <dbReference type="ARBA" id="ARBA00022989"/>
    </source>
</evidence>
<sequence length="789" mass="87898">MFRNYLLSAIRSFKKYRLFSFLNVFGLATGLACSILILLWVQDEVSFDKFNKQANQIYRITADVSGSKSAVTPPPLPEAVRQQLPIVKRTTTVVPITTMVSIGTKKFDERHVLYADSNFLRMFDYALAEGNREDVLNAPNGVVITASTAKKYFGNADAVGKTILVNNDINGNSYVVKGVLRDIPSNSHLKFDILLPIDFYNKSNATDWGNYSAYSYLELDKNFKGNAGNIAMLEKQIDAIYKEKDNSDTKSVFNLQPLTDIHLHSNLLLEVEGQGNSEHVRIFSIVAIFILLIAAFNYMNLSTALAAQRAKEVGLRKTIGANKLQLVIQFMSESFMVTLLSLVVGLVIAWACLPLFNEISSKNITLNLFTPKLIGELVLLALVITFLSGLYPAFLLSSYQPVAVLKGLKAVKTNKPFLRNGLVILQFAISVVLIISTMVVNYQLKFIQGRNIGYSKENLMYVEVPAAGDLKSNYERLKATLPQQLQGIDYTITDHLPTYLTTGTTNVMWSGKKPKEQTVFPHIGADAKFLQTFKMQLLTGRTFNDDSKADAGNYLLNEAAVKLMGMTPDRAIGQLISSNGHPGMVIGVVKNFNFKPVQQAIEPLILRHTDRAGFLVIRIPGNNSSAMVNKLKGAFQDLYPNYPFNYGFVDEDINHLYLSEQRMGKLFNAFSAISIIISCLGLFGLATFTTQQRLKEIGVRRVLGASTASIVTLLSKDLVKLVMFALFIAFPVAWIMMNKWLDNYTYRIAISWWIFLLSGASAIFIAFLTISYQAFKAAFTNPTKSLKSE</sequence>
<keyword evidence="3 6" id="KW-0812">Transmembrane</keyword>
<evidence type="ECO:0000256" key="3">
    <source>
        <dbReference type="ARBA" id="ARBA00022692"/>
    </source>
</evidence>
<dbReference type="PROSITE" id="PS51257">
    <property type="entry name" value="PROKAR_LIPOPROTEIN"/>
    <property type="match status" value="1"/>
</dbReference>
<dbReference type="Pfam" id="PF02687">
    <property type="entry name" value="FtsX"/>
    <property type="match status" value="2"/>
</dbReference>
<feature type="domain" description="ABC3 transporter permease C-terminal" evidence="7">
    <location>
        <begin position="285"/>
        <end position="401"/>
    </location>
</feature>
<feature type="transmembrane region" description="Helical" evidence="6">
    <location>
        <begin position="753"/>
        <end position="775"/>
    </location>
</feature>
<dbReference type="EMBL" id="JALJEJ010000009">
    <property type="protein sequence ID" value="MCJ8211395.1"/>
    <property type="molecule type" value="Genomic_DNA"/>
</dbReference>
<keyword evidence="5 6" id="KW-0472">Membrane</keyword>
<reference evidence="9" key="1">
    <citation type="submission" date="2022-04" db="EMBL/GenBank/DDBJ databases">
        <title>Mucilaginibacter sp. RS28 isolated from freshwater.</title>
        <authorList>
            <person name="Ko S.-R."/>
        </authorList>
    </citation>
    <scope>NUCLEOTIDE SEQUENCE</scope>
    <source>
        <strain evidence="9">RS28</strain>
    </source>
</reference>
<dbReference type="InterPro" id="IPR025857">
    <property type="entry name" value="MacB_PCD"/>
</dbReference>
<evidence type="ECO:0000313" key="10">
    <source>
        <dbReference type="Proteomes" id="UP001139450"/>
    </source>
</evidence>
<feature type="domain" description="MacB-like periplasmic core" evidence="8">
    <location>
        <begin position="427"/>
        <end position="592"/>
    </location>
</feature>
<keyword evidence="2" id="KW-1003">Cell membrane</keyword>
<feature type="transmembrane region" description="Helical" evidence="6">
    <location>
        <begin position="21"/>
        <end position="41"/>
    </location>
</feature>
<comment type="subcellular location">
    <subcellularLocation>
        <location evidence="1">Cell membrane</location>
        <topology evidence="1">Multi-pass membrane protein</topology>
    </subcellularLocation>
</comment>
<evidence type="ECO:0000259" key="7">
    <source>
        <dbReference type="Pfam" id="PF02687"/>
    </source>
</evidence>
<accession>A0A9X2BB38</accession>
<feature type="transmembrane region" description="Helical" evidence="6">
    <location>
        <begin position="721"/>
        <end position="741"/>
    </location>
</feature>
<proteinExistence type="predicted"/>
<keyword evidence="4 6" id="KW-1133">Transmembrane helix</keyword>
<dbReference type="Pfam" id="PF12704">
    <property type="entry name" value="MacB_PCD"/>
    <property type="match status" value="2"/>
</dbReference>
<dbReference type="PANTHER" id="PTHR30572:SF18">
    <property type="entry name" value="ABC-TYPE MACROLIDE FAMILY EXPORT SYSTEM PERMEASE COMPONENT 2"/>
    <property type="match status" value="1"/>
</dbReference>
<feature type="transmembrane region" description="Helical" evidence="6">
    <location>
        <begin position="282"/>
        <end position="301"/>
    </location>
</feature>
<organism evidence="9 10">
    <name type="scientific">Mucilaginibacter straminoryzae</name>
    <dbReference type="NCBI Taxonomy" id="2932774"/>
    <lineage>
        <taxon>Bacteria</taxon>
        <taxon>Pseudomonadati</taxon>
        <taxon>Bacteroidota</taxon>
        <taxon>Sphingobacteriia</taxon>
        <taxon>Sphingobacteriales</taxon>
        <taxon>Sphingobacteriaceae</taxon>
        <taxon>Mucilaginibacter</taxon>
    </lineage>
</organism>
<feature type="transmembrane region" description="Helical" evidence="6">
    <location>
        <begin position="377"/>
        <end position="396"/>
    </location>
</feature>
<dbReference type="GO" id="GO:0005886">
    <property type="term" value="C:plasma membrane"/>
    <property type="evidence" value="ECO:0007669"/>
    <property type="project" value="UniProtKB-SubCell"/>
</dbReference>
<evidence type="ECO:0000256" key="2">
    <source>
        <dbReference type="ARBA" id="ARBA00022475"/>
    </source>
</evidence>
<feature type="transmembrane region" description="Helical" evidence="6">
    <location>
        <begin position="335"/>
        <end position="357"/>
    </location>
</feature>
<name>A0A9X2BB38_9SPHI</name>
<dbReference type="InterPro" id="IPR003838">
    <property type="entry name" value="ABC3_permease_C"/>
</dbReference>